<dbReference type="SUPFAM" id="SSF143120">
    <property type="entry name" value="YefM-like"/>
    <property type="match status" value="1"/>
</dbReference>
<organism evidence="4 5">
    <name type="scientific">Planomonospora parontospora</name>
    <dbReference type="NCBI Taxonomy" id="58119"/>
    <lineage>
        <taxon>Bacteria</taxon>
        <taxon>Bacillati</taxon>
        <taxon>Actinomycetota</taxon>
        <taxon>Actinomycetes</taxon>
        <taxon>Streptosporangiales</taxon>
        <taxon>Streptosporangiaceae</taxon>
        <taxon>Planomonospora</taxon>
    </lineage>
</organism>
<dbReference type="Gene3D" id="3.40.1620.10">
    <property type="entry name" value="YefM-like domain"/>
    <property type="match status" value="1"/>
</dbReference>
<name>A0AA37BDT2_9ACTN</name>
<evidence type="ECO:0000313" key="4">
    <source>
        <dbReference type="EMBL" id="GGK56996.1"/>
    </source>
</evidence>
<reference evidence="4" key="2">
    <citation type="submission" date="2022-09" db="EMBL/GenBank/DDBJ databases">
        <authorList>
            <person name="Sun Q."/>
            <person name="Ohkuma M."/>
        </authorList>
    </citation>
    <scope>NUCLEOTIDE SEQUENCE</scope>
    <source>
        <strain evidence="4">JCM 3093</strain>
    </source>
</reference>
<evidence type="ECO:0000313" key="5">
    <source>
        <dbReference type="Proteomes" id="UP000627984"/>
    </source>
</evidence>
<dbReference type="AlphaFoldDB" id="A0AA37BDT2"/>
<accession>A0AA37BDT2</accession>
<feature type="region of interest" description="Disordered" evidence="3">
    <location>
        <begin position="1"/>
        <end position="23"/>
    </location>
</feature>
<comment type="caution">
    <text evidence="4">The sequence shown here is derived from an EMBL/GenBank/DDBJ whole genome shotgun (WGS) entry which is preliminary data.</text>
</comment>
<sequence>MDGMSALPIDSSPEEPTSTVGVAEAGKTLSRLLDRVEAGEQIIITRGGRPAAVLGPAPRPPFSGQAIGDRLARWFEEFGPDPDFADDIEAAIRDRS</sequence>
<comment type="similarity">
    <text evidence="1 2">Belongs to the phD/YefM antitoxin family.</text>
</comment>
<comment type="function">
    <text evidence="2">Antitoxin component of a type II toxin-antitoxin (TA) system.</text>
</comment>
<evidence type="ECO:0000256" key="2">
    <source>
        <dbReference type="RuleBase" id="RU362080"/>
    </source>
</evidence>
<gene>
    <name evidence="4" type="ORF">GCM10010126_15740</name>
</gene>
<dbReference type="Pfam" id="PF02604">
    <property type="entry name" value="PhdYeFM_antitox"/>
    <property type="match status" value="1"/>
</dbReference>
<evidence type="ECO:0000256" key="1">
    <source>
        <dbReference type="ARBA" id="ARBA00009981"/>
    </source>
</evidence>
<dbReference type="InterPro" id="IPR006442">
    <property type="entry name" value="Antitoxin_Phd/YefM"/>
</dbReference>
<dbReference type="InterPro" id="IPR036165">
    <property type="entry name" value="YefM-like_sf"/>
</dbReference>
<evidence type="ECO:0000256" key="3">
    <source>
        <dbReference type="SAM" id="MobiDB-lite"/>
    </source>
</evidence>
<proteinExistence type="inferred from homology"/>
<dbReference type="EMBL" id="BMQD01000004">
    <property type="protein sequence ID" value="GGK56996.1"/>
    <property type="molecule type" value="Genomic_DNA"/>
</dbReference>
<reference evidence="4" key="1">
    <citation type="journal article" date="2014" name="Int. J. Syst. Evol. Microbiol.">
        <title>Complete genome sequence of Corynebacterium casei LMG S-19264T (=DSM 44701T), isolated from a smear-ripened cheese.</title>
        <authorList>
            <consortium name="US DOE Joint Genome Institute (JGI-PGF)"/>
            <person name="Walter F."/>
            <person name="Albersmeier A."/>
            <person name="Kalinowski J."/>
            <person name="Ruckert C."/>
        </authorList>
    </citation>
    <scope>NUCLEOTIDE SEQUENCE</scope>
    <source>
        <strain evidence="4">JCM 3093</strain>
    </source>
</reference>
<dbReference type="Proteomes" id="UP000627984">
    <property type="component" value="Unassembled WGS sequence"/>
</dbReference>
<dbReference type="NCBIfam" id="TIGR01552">
    <property type="entry name" value="phd_fam"/>
    <property type="match status" value="1"/>
</dbReference>
<protein>
    <recommendedName>
        <fullName evidence="2">Antitoxin</fullName>
    </recommendedName>
</protein>